<dbReference type="GO" id="GO:0005737">
    <property type="term" value="C:cytoplasm"/>
    <property type="evidence" value="ECO:0007669"/>
    <property type="project" value="UniProtKB-SubCell"/>
</dbReference>
<evidence type="ECO:0000256" key="1">
    <source>
        <dbReference type="ARBA" id="ARBA00009990"/>
    </source>
</evidence>
<keyword evidence="7" id="KW-1185">Reference proteome</keyword>
<accession>A0A1Z4VMV8</accession>
<reference evidence="6 7" key="1">
    <citation type="submission" date="2017-05" db="EMBL/GenBank/DDBJ databases">
        <title>Thiocyanate degradation by Thiohalobacter thiocyanaticus FOKN1.</title>
        <authorList>
            <person name="Oshiki M."/>
            <person name="Fukushima T."/>
            <person name="Kawano S."/>
            <person name="Nakagawa J."/>
        </authorList>
    </citation>
    <scope>NUCLEOTIDE SEQUENCE [LARGE SCALE GENOMIC DNA]</scope>
    <source>
        <strain evidence="6 7">FOKN1</strain>
    </source>
</reference>
<gene>
    <name evidence="5" type="primary">secB</name>
    <name evidence="6" type="ORF">FOKN1_0284</name>
</gene>
<evidence type="ECO:0000313" key="7">
    <source>
        <dbReference type="Proteomes" id="UP000218765"/>
    </source>
</evidence>
<dbReference type="GO" id="GO:0015031">
    <property type="term" value="P:protein transport"/>
    <property type="evidence" value="ECO:0007669"/>
    <property type="project" value="UniProtKB-UniRule"/>
</dbReference>
<dbReference type="Gene3D" id="3.10.420.10">
    <property type="entry name" value="SecB-like"/>
    <property type="match status" value="1"/>
</dbReference>
<dbReference type="InterPro" id="IPR035958">
    <property type="entry name" value="SecB-like_sf"/>
</dbReference>
<keyword evidence="2 5" id="KW-0813">Transport</keyword>
<dbReference type="Proteomes" id="UP000218765">
    <property type="component" value="Chromosome"/>
</dbReference>
<evidence type="ECO:0000313" key="6">
    <source>
        <dbReference type="EMBL" id="BAZ92688.1"/>
    </source>
</evidence>
<sequence length="156" mass="17185">MSEANADDKQFAIQKIYVKDLSFETPNSPAVFTEQWKPEVNLNLNTESHGIAENVYEVVLKLTVTATQGEKTTYLAEVQQAGIFTMAGFSEDEIKPMLGAFCPNTLYPFARETVADLIQRGGFPPLLLAPINFDALYAQQVNEVQAQVTDPTTAGH</sequence>
<proteinExistence type="inferred from homology"/>
<dbReference type="RefSeq" id="WP_096364001.1">
    <property type="nucleotide sequence ID" value="NZ_AP018052.1"/>
</dbReference>
<comment type="subunit">
    <text evidence="5">Homotetramer, a dimer of dimers. One homotetramer interacts with 1 SecA dimer.</text>
</comment>
<evidence type="ECO:0000256" key="5">
    <source>
        <dbReference type="HAMAP-Rule" id="MF_00821"/>
    </source>
</evidence>
<dbReference type="GO" id="GO:0006457">
    <property type="term" value="P:protein folding"/>
    <property type="evidence" value="ECO:0007669"/>
    <property type="project" value="UniProtKB-UniRule"/>
</dbReference>
<keyword evidence="5" id="KW-0143">Chaperone</keyword>
<evidence type="ECO:0000256" key="2">
    <source>
        <dbReference type="ARBA" id="ARBA00022448"/>
    </source>
</evidence>
<dbReference type="NCBIfam" id="NF004394">
    <property type="entry name" value="PRK05751.1-5"/>
    <property type="match status" value="1"/>
</dbReference>
<dbReference type="SUPFAM" id="SSF54611">
    <property type="entry name" value="SecB-like"/>
    <property type="match status" value="1"/>
</dbReference>
<dbReference type="AlphaFoldDB" id="A0A1Z4VMV8"/>
<dbReference type="NCBIfam" id="NF004392">
    <property type="entry name" value="PRK05751.1-3"/>
    <property type="match status" value="1"/>
</dbReference>
<dbReference type="Pfam" id="PF02556">
    <property type="entry name" value="SecB"/>
    <property type="match status" value="1"/>
</dbReference>
<dbReference type="PANTHER" id="PTHR36918">
    <property type="match status" value="1"/>
</dbReference>
<dbReference type="InterPro" id="IPR003708">
    <property type="entry name" value="SecB"/>
</dbReference>
<dbReference type="NCBIfam" id="NF004393">
    <property type="entry name" value="PRK05751.1-4"/>
    <property type="match status" value="1"/>
</dbReference>
<dbReference type="GO" id="GO:0051082">
    <property type="term" value="F:unfolded protein binding"/>
    <property type="evidence" value="ECO:0007669"/>
    <property type="project" value="InterPro"/>
</dbReference>
<dbReference type="OrthoDB" id="9795145at2"/>
<dbReference type="NCBIfam" id="TIGR00809">
    <property type="entry name" value="secB"/>
    <property type="match status" value="1"/>
</dbReference>
<comment type="subcellular location">
    <subcellularLocation>
        <location evidence="5">Cytoplasm</location>
    </subcellularLocation>
</comment>
<comment type="similarity">
    <text evidence="1 5">Belongs to the SecB family.</text>
</comment>
<evidence type="ECO:0000256" key="4">
    <source>
        <dbReference type="ARBA" id="ARBA00023010"/>
    </source>
</evidence>
<dbReference type="PRINTS" id="PR01594">
    <property type="entry name" value="SECBCHAPRONE"/>
</dbReference>
<comment type="function">
    <text evidence="5">One of the proteins required for the normal export of preproteins out of the cell cytoplasm. It is a molecular chaperone that binds to a subset of precursor proteins, maintaining them in a translocation-competent state. It also specifically binds to its receptor SecA.</text>
</comment>
<keyword evidence="5" id="KW-0963">Cytoplasm</keyword>
<dbReference type="HAMAP" id="MF_00821">
    <property type="entry name" value="SecB"/>
    <property type="match status" value="1"/>
</dbReference>
<organism evidence="6 7">
    <name type="scientific">Thiohalobacter thiocyanaticus</name>
    <dbReference type="NCBI Taxonomy" id="585455"/>
    <lineage>
        <taxon>Bacteria</taxon>
        <taxon>Pseudomonadati</taxon>
        <taxon>Pseudomonadota</taxon>
        <taxon>Gammaproteobacteria</taxon>
        <taxon>Thiohalobacterales</taxon>
        <taxon>Thiohalobacteraceae</taxon>
        <taxon>Thiohalobacter</taxon>
    </lineage>
</organism>
<dbReference type="PANTHER" id="PTHR36918:SF1">
    <property type="entry name" value="PROTEIN-EXPORT PROTEIN SECB"/>
    <property type="match status" value="1"/>
</dbReference>
<name>A0A1Z4VMV8_9GAMM</name>
<keyword evidence="3 5" id="KW-0653">Protein transport</keyword>
<protein>
    <recommendedName>
        <fullName evidence="5">Protein-export protein SecB</fullName>
    </recommendedName>
</protein>
<dbReference type="GO" id="GO:0051262">
    <property type="term" value="P:protein tetramerization"/>
    <property type="evidence" value="ECO:0007669"/>
    <property type="project" value="InterPro"/>
</dbReference>
<keyword evidence="4 5" id="KW-0811">Translocation</keyword>
<dbReference type="KEGG" id="ttc:FOKN1_0284"/>
<evidence type="ECO:0000256" key="3">
    <source>
        <dbReference type="ARBA" id="ARBA00022927"/>
    </source>
</evidence>
<dbReference type="EMBL" id="AP018052">
    <property type="protein sequence ID" value="BAZ92688.1"/>
    <property type="molecule type" value="Genomic_DNA"/>
</dbReference>